<comment type="caution">
    <text evidence="9">The sequence shown here is derived from an EMBL/GenBank/DDBJ whole genome shotgun (WGS) entry which is preliminary data.</text>
</comment>
<dbReference type="RefSeq" id="WP_378318642.1">
    <property type="nucleotide sequence ID" value="NZ_JBHUHY010000002.1"/>
</dbReference>
<dbReference type="PROSITE" id="PS50110">
    <property type="entry name" value="RESPONSE_REGULATORY"/>
    <property type="match status" value="1"/>
</dbReference>
<keyword evidence="1 5" id="KW-0597">Phosphoprotein</keyword>
<dbReference type="PANTHER" id="PTHR43547">
    <property type="entry name" value="TWO-COMPONENT HISTIDINE KINASE"/>
    <property type="match status" value="1"/>
</dbReference>
<dbReference type="PROSITE" id="PS50042">
    <property type="entry name" value="CNMP_BINDING_3"/>
    <property type="match status" value="1"/>
</dbReference>
<feature type="domain" description="Response regulatory" evidence="7">
    <location>
        <begin position="3"/>
        <end position="119"/>
    </location>
</feature>
<dbReference type="EMBL" id="JBHUHY010000002">
    <property type="protein sequence ID" value="MFD2185669.1"/>
    <property type="molecule type" value="Genomic_DNA"/>
</dbReference>
<reference evidence="10" key="1">
    <citation type="journal article" date="2019" name="Int. J. Syst. Evol. Microbiol.">
        <title>The Global Catalogue of Microorganisms (GCM) 10K type strain sequencing project: providing services to taxonomists for standard genome sequencing and annotation.</title>
        <authorList>
            <consortium name="The Broad Institute Genomics Platform"/>
            <consortium name="The Broad Institute Genome Sequencing Center for Infectious Disease"/>
            <person name="Wu L."/>
            <person name="Ma J."/>
        </authorList>
    </citation>
    <scope>NUCLEOTIDE SEQUENCE [LARGE SCALE GENOMIC DNA]</scope>
    <source>
        <strain evidence="10">DT92</strain>
    </source>
</reference>
<keyword evidence="3" id="KW-0238">DNA-binding</keyword>
<dbReference type="SUPFAM" id="SSF46785">
    <property type="entry name" value="Winged helix' DNA-binding domain"/>
    <property type="match status" value="1"/>
</dbReference>
<evidence type="ECO:0000256" key="4">
    <source>
        <dbReference type="ARBA" id="ARBA00023163"/>
    </source>
</evidence>
<evidence type="ECO:0000256" key="3">
    <source>
        <dbReference type="ARBA" id="ARBA00023125"/>
    </source>
</evidence>
<dbReference type="Pfam" id="PF00027">
    <property type="entry name" value="cNMP_binding"/>
    <property type="match status" value="1"/>
</dbReference>
<organism evidence="9 10">
    <name type="scientific">Aquimarina celericrescens</name>
    <dbReference type="NCBI Taxonomy" id="1964542"/>
    <lineage>
        <taxon>Bacteria</taxon>
        <taxon>Pseudomonadati</taxon>
        <taxon>Bacteroidota</taxon>
        <taxon>Flavobacteriia</taxon>
        <taxon>Flavobacteriales</taxon>
        <taxon>Flavobacteriaceae</taxon>
        <taxon>Aquimarina</taxon>
    </lineage>
</organism>
<proteinExistence type="predicted"/>
<dbReference type="InterPro" id="IPR036390">
    <property type="entry name" value="WH_DNA-bd_sf"/>
</dbReference>
<dbReference type="InterPro" id="IPR036388">
    <property type="entry name" value="WH-like_DNA-bd_sf"/>
</dbReference>
<dbReference type="Pfam" id="PF13545">
    <property type="entry name" value="HTH_Crp_2"/>
    <property type="match status" value="1"/>
</dbReference>
<evidence type="ECO:0000256" key="5">
    <source>
        <dbReference type="PROSITE-ProRule" id="PRU00169"/>
    </source>
</evidence>
<sequence>MKKILLIEDNVDVRETTADILELSDYEVIPAKDGRLGVKKAQKYIPDLIICDIMMPELDGYEVLQILNKSPKTATIPFIFLTAKSEKVDIRKGMNLGADDYLVKPFEEHELLEAIESRLKKNHFLKRKYSKSIAGIHDFIEEASEYMDLEGFTRKYQLKTYKKKNDIFIEGCNAHKLCFIQSGVIKTYKITAAGKEFITGIYGPGDFIGQLSLLFKEGTNIESATVIEDAEVCEIPKEDFMKLIYGNRVVANKFIDMISHDLIDMRDQMMHMAFAPVRQRVAKVLLELHGKVIVKNKINSGIDIPREDFAGIIGTATETAIRMLSKFKDEGLISMGTGRKLILLDKNRLRRIANFN</sequence>
<feature type="domain" description="HTH crp-type" evidence="8">
    <location>
        <begin position="275"/>
        <end position="347"/>
    </location>
</feature>
<dbReference type="InterPro" id="IPR000595">
    <property type="entry name" value="cNMP-bd_dom"/>
</dbReference>
<dbReference type="Gene3D" id="1.10.10.10">
    <property type="entry name" value="Winged helix-like DNA-binding domain superfamily/Winged helix DNA-binding domain"/>
    <property type="match status" value="1"/>
</dbReference>
<dbReference type="Gene3D" id="2.60.120.10">
    <property type="entry name" value="Jelly Rolls"/>
    <property type="match status" value="1"/>
</dbReference>
<dbReference type="InterPro" id="IPR012318">
    <property type="entry name" value="HTH_CRP"/>
</dbReference>
<dbReference type="InterPro" id="IPR014710">
    <property type="entry name" value="RmlC-like_jellyroll"/>
</dbReference>
<evidence type="ECO:0000313" key="10">
    <source>
        <dbReference type="Proteomes" id="UP001597344"/>
    </source>
</evidence>
<accession>A0ABW5ARW5</accession>
<dbReference type="SUPFAM" id="SSF51206">
    <property type="entry name" value="cAMP-binding domain-like"/>
    <property type="match status" value="1"/>
</dbReference>
<evidence type="ECO:0000259" key="6">
    <source>
        <dbReference type="PROSITE" id="PS50042"/>
    </source>
</evidence>
<evidence type="ECO:0000256" key="2">
    <source>
        <dbReference type="ARBA" id="ARBA00023015"/>
    </source>
</evidence>
<dbReference type="CDD" id="cd00038">
    <property type="entry name" value="CAP_ED"/>
    <property type="match status" value="1"/>
</dbReference>
<evidence type="ECO:0000313" key="9">
    <source>
        <dbReference type="EMBL" id="MFD2185669.1"/>
    </source>
</evidence>
<dbReference type="SMART" id="SM00419">
    <property type="entry name" value="HTH_CRP"/>
    <property type="match status" value="1"/>
</dbReference>
<gene>
    <name evidence="9" type="ORF">ACFSJT_02630</name>
</gene>
<keyword evidence="4" id="KW-0804">Transcription</keyword>
<feature type="domain" description="Cyclic nucleotide-binding" evidence="6">
    <location>
        <begin position="159"/>
        <end position="261"/>
    </location>
</feature>
<dbReference type="SMART" id="SM00100">
    <property type="entry name" value="cNMP"/>
    <property type="match status" value="1"/>
</dbReference>
<name>A0ABW5ARW5_9FLAO</name>
<dbReference type="Proteomes" id="UP001597344">
    <property type="component" value="Unassembled WGS sequence"/>
</dbReference>
<evidence type="ECO:0000256" key="1">
    <source>
        <dbReference type="ARBA" id="ARBA00022553"/>
    </source>
</evidence>
<feature type="modified residue" description="4-aspartylphosphate" evidence="5">
    <location>
        <position position="52"/>
    </location>
</feature>
<evidence type="ECO:0000259" key="7">
    <source>
        <dbReference type="PROSITE" id="PS50110"/>
    </source>
</evidence>
<dbReference type="Gene3D" id="3.40.50.2300">
    <property type="match status" value="1"/>
</dbReference>
<dbReference type="Pfam" id="PF00072">
    <property type="entry name" value="Response_reg"/>
    <property type="match status" value="1"/>
</dbReference>
<dbReference type="CDD" id="cd17574">
    <property type="entry name" value="REC_OmpR"/>
    <property type="match status" value="1"/>
</dbReference>
<dbReference type="PANTHER" id="PTHR43547:SF2">
    <property type="entry name" value="HYBRID SIGNAL TRANSDUCTION HISTIDINE KINASE C"/>
    <property type="match status" value="1"/>
</dbReference>
<dbReference type="InterPro" id="IPR001789">
    <property type="entry name" value="Sig_transdc_resp-reg_receiver"/>
</dbReference>
<dbReference type="InterPro" id="IPR018490">
    <property type="entry name" value="cNMP-bd_dom_sf"/>
</dbReference>
<dbReference type="SUPFAM" id="SSF52172">
    <property type="entry name" value="CheY-like"/>
    <property type="match status" value="1"/>
</dbReference>
<protein>
    <submittedName>
        <fullName evidence="9">Response regulator</fullName>
    </submittedName>
</protein>
<dbReference type="InterPro" id="IPR011006">
    <property type="entry name" value="CheY-like_superfamily"/>
</dbReference>
<dbReference type="PROSITE" id="PS51063">
    <property type="entry name" value="HTH_CRP_2"/>
    <property type="match status" value="1"/>
</dbReference>
<keyword evidence="2" id="KW-0805">Transcription regulation</keyword>
<evidence type="ECO:0000259" key="8">
    <source>
        <dbReference type="PROSITE" id="PS51063"/>
    </source>
</evidence>
<keyword evidence="10" id="KW-1185">Reference proteome</keyword>
<dbReference type="SMART" id="SM00448">
    <property type="entry name" value="REC"/>
    <property type="match status" value="1"/>
</dbReference>